<evidence type="ECO:0000313" key="1">
    <source>
        <dbReference type="EMBL" id="SDD82021.1"/>
    </source>
</evidence>
<accession>A0A1G6XVL8</accession>
<dbReference type="SUPFAM" id="SSF56091">
    <property type="entry name" value="DNA ligase/mRNA capping enzyme, catalytic domain"/>
    <property type="match status" value="1"/>
</dbReference>
<evidence type="ECO:0000313" key="2">
    <source>
        <dbReference type="Proteomes" id="UP000182100"/>
    </source>
</evidence>
<sequence>MSRKGDGYRAQLAVYAGRRVLLHSRRGTDLTATFPEIRAAALPRMPADTGIDRVM</sequence>
<reference evidence="2" key="1">
    <citation type="submission" date="2016-10" db="EMBL/GenBank/DDBJ databases">
        <authorList>
            <person name="Varghese N."/>
            <person name="Submissions S."/>
        </authorList>
    </citation>
    <scope>NUCLEOTIDE SEQUENCE [LARGE SCALE GENOMIC DNA]</scope>
    <source>
        <strain evidence="2">CGMCC 4.3504</strain>
    </source>
</reference>
<dbReference type="STRING" id="67344.SAMN05216505_11288"/>
<protein>
    <submittedName>
        <fullName evidence="1">Bifunctional non-homologous end joining protein LigD</fullName>
    </submittedName>
</protein>
<dbReference type="Gene3D" id="3.30.470.30">
    <property type="entry name" value="DNA ligase/mRNA capping enzyme"/>
    <property type="match status" value="1"/>
</dbReference>
<dbReference type="AlphaFoldDB" id="A0A1G6XVL8"/>
<gene>
    <name evidence="1" type="ORF">SAMN05216505_11288</name>
</gene>
<proteinExistence type="predicted"/>
<keyword evidence="2" id="KW-1185">Reference proteome</keyword>
<dbReference type="RefSeq" id="WP_157865070.1">
    <property type="nucleotide sequence ID" value="NZ_FMZK01000012.1"/>
</dbReference>
<organism evidence="1 2">
    <name type="scientific">Streptomyces prasinopilosus</name>
    <dbReference type="NCBI Taxonomy" id="67344"/>
    <lineage>
        <taxon>Bacteria</taxon>
        <taxon>Bacillati</taxon>
        <taxon>Actinomycetota</taxon>
        <taxon>Actinomycetes</taxon>
        <taxon>Kitasatosporales</taxon>
        <taxon>Streptomycetaceae</taxon>
        <taxon>Streptomyces</taxon>
    </lineage>
</organism>
<dbReference type="Proteomes" id="UP000182100">
    <property type="component" value="Unassembled WGS sequence"/>
</dbReference>
<name>A0A1G6XVL8_9ACTN</name>
<dbReference type="EMBL" id="FMZK01000012">
    <property type="protein sequence ID" value="SDD82021.1"/>
    <property type="molecule type" value="Genomic_DNA"/>
</dbReference>